<keyword evidence="3 10" id="KW-0378">Hydrolase</keyword>
<sequence>MGALYRHSPPILAPVLPPSPVRFAQSGRSGMMPTMKLNSEQETAAHYQGQAQHLLVLAGAGTGKTRTIIGRILFLIKQGVPAERVLMLTFTRRAAKEMLLRLNNEVGKVAQSITAGTFHHFCLQVMRRVPKAFAVEDRTVIDRDDAQSLLQLIRGERLKKGEKRDFPKAPTILNYISYAKNCCLQLDDYLAQFTELDTGTMERLVEIANLYEQRKHERRYLDYDDILHLFVQGIETNSKLRERIAGLYQHVLVDEMQDTNPLQWRILNALSNANLFCVGDDAQSIYAFRGADFRNVHEFEARLSNATTLKLQENYRSTQEILDIANWLLQESTISYDKELHAHRGRGLKPQLLDFESKFDEAEWIATDLQERHEAGAAWSDHMILVRSAWSAKTLEGALIERQIPYKFVGGTSLLEAAHVKDLLSLCRAAISAYDELAWIRYLKCWPKIGDATAAKIVQQLIELDPADNPLQVLDSALAKREDIRQGIALIQQYRAEPQTALKLGAEHLSKALALRYDRWDSRLADLRLLSDLALRYKDLLGFVEAYTLDPVSNSEAEKTDQEDCLTLITVHSAKGTEAPVCYCLGVQPGMYPHMRSLGDKEAEEEERRILYVALTRAQNELLITRSGDDNRTQFHGGSFVHGASSSYFLEYLPIELVEFKHFGYHLGHGGGSVLDELLDFE</sequence>
<dbReference type="GO" id="GO:0005829">
    <property type="term" value="C:cytosol"/>
    <property type="evidence" value="ECO:0007669"/>
    <property type="project" value="TreeGrafter"/>
</dbReference>
<dbReference type="PROSITE" id="PS51198">
    <property type="entry name" value="UVRD_HELICASE_ATP_BIND"/>
    <property type="match status" value="1"/>
</dbReference>
<evidence type="ECO:0000256" key="8">
    <source>
        <dbReference type="ARBA" id="ARBA00034808"/>
    </source>
</evidence>
<evidence type="ECO:0000256" key="2">
    <source>
        <dbReference type="ARBA" id="ARBA00022741"/>
    </source>
</evidence>
<dbReference type="Gene3D" id="3.40.50.300">
    <property type="entry name" value="P-loop containing nucleotide triphosphate hydrolases"/>
    <property type="match status" value="2"/>
</dbReference>
<dbReference type="KEGG" id="kak:Kalk_14420"/>
<dbReference type="GO" id="GO:0005524">
    <property type="term" value="F:ATP binding"/>
    <property type="evidence" value="ECO:0007669"/>
    <property type="project" value="UniProtKB-UniRule"/>
</dbReference>
<comment type="similarity">
    <text evidence="1">Belongs to the helicase family. UvrD subfamily.</text>
</comment>
<dbReference type="InterPro" id="IPR013986">
    <property type="entry name" value="DExx_box_DNA_helicase_dom_sf"/>
</dbReference>
<protein>
    <recommendedName>
        <fullName evidence="8">DNA 3'-5' helicase</fullName>
        <ecNumber evidence="8">5.6.2.4</ecNumber>
    </recommendedName>
</protein>
<keyword evidence="4 10" id="KW-0347">Helicase</keyword>
<dbReference type="Pfam" id="PF13361">
    <property type="entry name" value="UvrD_C"/>
    <property type="match status" value="1"/>
</dbReference>
<evidence type="ECO:0000313" key="14">
    <source>
        <dbReference type="Proteomes" id="UP000235116"/>
    </source>
</evidence>
<comment type="catalytic activity">
    <reaction evidence="7">
        <text>Couples ATP hydrolysis with the unwinding of duplex DNA by translocating in the 3'-5' direction.</text>
        <dbReference type="EC" id="5.6.2.4"/>
    </reaction>
</comment>
<evidence type="ECO:0000256" key="9">
    <source>
        <dbReference type="ARBA" id="ARBA00048988"/>
    </source>
</evidence>
<comment type="catalytic activity">
    <reaction evidence="9">
        <text>ATP + H2O = ADP + phosphate + H(+)</text>
        <dbReference type="Rhea" id="RHEA:13065"/>
        <dbReference type="ChEBI" id="CHEBI:15377"/>
        <dbReference type="ChEBI" id="CHEBI:15378"/>
        <dbReference type="ChEBI" id="CHEBI:30616"/>
        <dbReference type="ChEBI" id="CHEBI:43474"/>
        <dbReference type="ChEBI" id="CHEBI:456216"/>
        <dbReference type="EC" id="5.6.2.4"/>
    </reaction>
</comment>
<dbReference type="InterPro" id="IPR014017">
    <property type="entry name" value="DNA_helicase_UvrD-like_C"/>
</dbReference>
<dbReference type="EMBL" id="CP022684">
    <property type="protein sequence ID" value="AUM13544.1"/>
    <property type="molecule type" value="Genomic_DNA"/>
</dbReference>
<evidence type="ECO:0000313" key="13">
    <source>
        <dbReference type="EMBL" id="AUM13544.1"/>
    </source>
</evidence>
<accession>A0A2K9LRT9</accession>
<dbReference type="GO" id="GO:0000725">
    <property type="term" value="P:recombinational repair"/>
    <property type="evidence" value="ECO:0007669"/>
    <property type="project" value="TreeGrafter"/>
</dbReference>
<dbReference type="PROSITE" id="PS51217">
    <property type="entry name" value="UVRD_HELICASE_CTER"/>
    <property type="match status" value="1"/>
</dbReference>
<dbReference type="Gene3D" id="1.10.10.160">
    <property type="match status" value="1"/>
</dbReference>
<gene>
    <name evidence="13" type="ORF">Kalk_14420</name>
</gene>
<dbReference type="SUPFAM" id="SSF52540">
    <property type="entry name" value="P-loop containing nucleoside triphosphate hydrolases"/>
    <property type="match status" value="1"/>
</dbReference>
<keyword evidence="5 10" id="KW-0067">ATP-binding</keyword>
<proteinExistence type="inferred from homology"/>
<dbReference type="GO" id="GO:0016887">
    <property type="term" value="F:ATP hydrolysis activity"/>
    <property type="evidence" value="ECO:0007669"/>
    <property type="project" value="RHEA"/>
</dbReference>
<dbReference type="InterPro" id="IPR014016">
    <property type="entry name" value="UvrD-like_ATP-bd"/>
</dbReference>
<evidence type="ECO:0000256" key="7">
    <source>
        <dbReference type="ARBA" id="ARBA00034617"/>
    </source>
</evidence>
<evidence type="ECO:0000256" key="3">
    <source>
        <dbReference type="ARBA" id="ARBA00022801"/>
    </source>
</evidence>
<feature type="binding site" evidence="10">
    <location>
        <begin position="58"/>
        <end position="65"/>
    </location>
    <ligand>
        <name>ATP</name>
        <dbReference type="ChEBI" id="CHEBI:30616"/>
    </ligand>
</feature>
<dbReference type="Pfam" id="PF00580">
    <property type="entry name" value="UvrD-helicase"/>
    <property type="match status" value="1"/>
</dbReference>
<evidence type="ECO:0000256" key="6">
    <source>
        <dbReference type="ARBA" id="ARBA00023235"/>
    </source>
</evidence>
<evidence type="ECO:0000259" key="12">
    <source>
        <dbReference type="PROSITE" id="PS51217"/>
    </source>
</evidence>
<dbReference type="EC" id="5.6.2.4" evidence="8"/>
<dbReference type="AlphaFoldDB" id="A0A2K9LRT9"/>
<keyword evidence="6" id="KW-0413">Isomerase</keyword>
<dbReference type="PANTHER" id="PTHR11070">
    <property type="entry name" value="UVRD / RECB / PCRA DNA HELICASE FAMILY MEMBER"/>
    <property type="match status" value="1"/>
</dbReference>
<dbReference type="CDD" id="cd17932">
    <property type="entry name" value="DEXQc_UvrD"/>
    <property type="match status" value="1"/>
</dbReference>
<keyword evidence="14" id="KW-1185">Reference proteome</keyword>
<evidence type="ECO:0000256" key="1">
    <source>
        <dbReference type="ARBA" id="ARBA00009922"/>
    </source>
</evidence>
<evidence type="ECO:0000256" key="5">
    <source>
        <dbReference type="ARBA" id="ARBA00022840"/>
    </source>
</evidence>
<keyword evidence="2 10" id="KW-0547">Nucleotide-binding</keyword>
<evidence type="ECO:0000256" key="4">
    <source>
        <dbReference type="ARBA" id="ARBA00022806"/>
    </source>
</evidence>
<reference evidence="14" key="1">
    <citation type="submission" date="2017-08" db="EMBL/GenBank/DDBJ databases">
        <title>Direct submision.</title>
        <authorList>
            <person name="Kim S.-J."/>
            <person name="Rhee S.-K."/>
        </authorList>
    </citation>
    <scope>NUCLEOTIDE SEQUENCE [LARGE SCALE GENOMIC DNA]</scope>
    <source>
        <strain evidence="14">GI5</strain>
    </source>
</reference>
<dbReference type="Proteomes" id="UP000235116">
    <property type="component" value="Chromosome"/>
</dbReference>
<dbReference type="PANTHER" id="PTHR11070:SF3">
    <property type="entry name" value="DNA 3'-5' HELICASE"/>
    <property type="match status" value="1"/>
</dbReference>
<organism evidence="13 14">
    <name type="scientific">Ketobacter alkanivorans</name>
    <dbReference type="NCBI Taxonomy" id="1917421"/>
    <lineage>
        <taxon>Bacteria</taxon>
        <taxon>Pseudomonadati</taxon>
        <taxon>Pseudomonadota</taxon>
        <taxon>Gammaproteobacteria</taxon>
        <taxon>Pseudomonadales</taxon>
        <taxon>Ketobacteraceae</taxon>
        <taxon>Ketobacter</taxon>
    </lineage>
</organism>
<dbReference type="GO" id="GO:0003677">
    <property type="term" value="F:DNA binding"/>
    <property type="evidence" value="ECO:0007669"/>
    <property type="project" value="InterPro"/>
</dbReference>
<feature type="domain" description="UvrD-like helicase ATP-binding" evidence="11">
    <location>
        <begin position="37"/>
        <end position="318"/>
    </location>
</feature>
<dbReference type="InterPro" id="IPR000212">
    <property type="entry name" value="DNA_helicase_UvrD/REP"/>
</dbReference>
<dbReference type="GO" id="GO:0043138">
    <property type="term" value="F:3'-5' DNA helicase activity"/>
    <property type="evidence" value="ECO:0007669"/>
    <property type="project" value="UniProtKB-EC"/>
</dbReference>
<name>A0A2K9LRT9_9GAMM</name>
<feature type="domain" description="UvrD-like helicase C-terminal" evidence="12">
    <location>
        <begin position="319"/>
        <end position="576"/>
    </location>
</feature>
<evidence type="ECO:0000256" key="10">
    <source>
        <dbReference type="PROSITE-ProRule" id="PRU00560"/>
    </source>
</evidence>
<dbReference type="Gene3D" id="1.10.486.10">
    <property type="entry name" value="PCRA, domain 4"/>
    <property type="match status" value="1"/>
</dbReference>
<dbReference type="InterPro" id="IPR027417">
    <property type="entry name" value="P-loop_NTPase"/>
</dbReference>
<evidence type="ECO:0000259" key="11">
    <source>
        <dbReference type="PROSITE" id="PS51198"/>
    </source>
</evidence>